<accession>A0AC61RKZ7</accession>
<dbReference type="EMBL" id="SRYB01000001">
    <property type="protein sequence ID" value="TGY81002.1"/>
    <property type="molecule type" value="Genomic_DNA"/>
</dbReference>
<name>A0AC61RKZ7_9BACT</name>
<gene>
    <name evidence="1" type="ORF">E5331_01065</name>
</gene>
<keyword evidence="2" id="KW-1185">Reference proteome</keyword>
<dbReference type="Proteomes" id="UP000306319">
    <property type="component" value="Unassembled WGS sequence"/>
</dbReference>
<comment type="caution">
    <text evidence="1">The sequence shown here is derived from an EMBL/GenBank/DDBJ whole genome shotgun (WGS) entry which is preliminary data.</text>
</comment>
<organism evidence="1 2">
    <name type="scientific">Lepagella muris</name>
    <dbReference type="NCBI Taxonomy" id="3032870"/>
    <lineage>
        <taxon>Bacteria</taxon>
        <taxon>Pseudomonadati</taxon>
        <taxon>Bacteroidota</taxon>
        <taxon>Bacteroidia</taxon>
        <taxon>Bacteroidales</taxon>
        <taxon>Muribaculaceae</taxon>
        <taxon>Lepagella</taxon>
    </lineage>
</organism>
<evidence type="ECO:0000313" key="1">
    <source>
        <dbReference type="EMBL" id="TGY81002.1"/>
    </source>
</evidence>
<sequence length="262" mass="30156">MNELQNKNWACMPKITRDRLISTYSCKSDSPNRISDYNKGYIDALIHICGQHNLTSQIEPAELIFAERQKTRDFLTEMYEHAKKSESEAELQAFQMAINFLENLMGERCLPDPKEPAKSLNIGDKVKIVNVANPMLKDEIGIIKALPTKDESRYEVGIDDGWTLLEAEYLEPYFELKFNIGDKCLYKGEEAEIIQIDVNNSYPYLILPKNKFTTWVDESELAPYTESKTENKEDNGRKQLYDALCQLESASINVRKCLVSFE</sequence>
<proteinExistence type="predicted"/>
<evidence type="ECO:0000313" key="2">
    <source>
        <dbReference type="Proteomes" id="UP000306319"/>
    </source>
</evidence>
<protein>
    <submittedName>
        <fullName evidence="1">Uncharacterized protein</fullName>
    </submittedName>
</protein>
<reference evidence="1" key="1">
    <citation type="submission" date="2019-04" db="EMBL/GenBank/DDBJ databases">
        <title>Microbes associate with the intestines of laboratory mice.</title>
        <authorList>
            <person name="Navarre W."/>
            <person name="Wong E."/>
            <person name="Huang K."/>
            <person name="Tropini C."/>
            <person name="Ng K."/>
            <person name="Yu B."/>
        </authorList>
    </citation>
    <scope>NUCLEOTIDE SEQUENCE</scope>
    <source>
        <strain evidence="1">NM04_E33</strain>
    </source>
</reference>